<dbReference type="CDD" id="cd00609">
    <property type="entry name" value="AAT_like"/>
    <property type="match status" value="1"/>
</dbReference>
<evidence type="ECO:0000256" key="1">
    <source>
        <dbReference type="ARBA" id="ARBA00001933"/>
    </source>
</evidence>
<organism evidence="8 9">
    <name type="scientific">Durusdinium trenchii</name>
    <dbReference type="NCBI Taxonomy" id="1381693"/>
    <lineage>
        <taxon>Eukaryota</taxon>
        <taxon>Sar</taxon>
        <taxon>Alveolata</taxon>
        <taxon>Dinophyceae</taxon>
        <taxon>Suessiales</taxon>
        <taxon>Symbiodiniaceae</taxon>
        <taxon>Durusdinium</taxon>
    </lineage>
</organism>
<evidence type="ECO:0000256" key="5">
    <source>
        <dbReference type="ARBA" id="ARBA00022898"/>
    </source>
</evidence>
<reference evidence="8 9" key="1">
    <citation type="submission" date="2024-02" db="EMBL/GenBank/DDBJ databases">
        <authorList>
            <person name="Chen Y."/>
            <person name="Shah S."/>
            <person name="Dougan E. K."/>
            <person name="Thang M."/>
            <person name="Chan C."/>
        </authorList>
    </citation>
    <scope>NUCLEOTIDE SEQUENCE [LARGE SCALE GENOMIC DNA]</scope>
</reference>
<feature type="domain" description="Aminotransferase class I/classII large" evidence="7">
    <location>
        <begin position="101"/>
        <end position="507"/>
    </location>
</feature>
<evidence type="ECO:0000256" key="6">
    <source>
        <dbReference type="ARBA" id="ARBA00025785"/>
    </source>
</evidence>
<protein>
    <recommendedName>
        <fullName evidence="7">Aminotransferase class I/classII large domain-containing protein</fullName>
    </recommendedName>
</protein>
<name>A0ABP0J199_9DINO</name>
<comment type="subunit">
    <text evidence="2">Homodimer.</text>
</comment>
<dbReference type="InterPro" id="IPR015422">
    <property type="entry name" value="PyrdxlP-dep_Trfase_small"/>
</dbReference>
<dbReference type="InterPro" id="IPR004839">
    <property type="entry name" value="Aminotransferase_I/II_large"/>
</dbReference>
<evidence type="ECO:0000313" key="8">
    <source>
        <dbReference type="EMBL" id="CAK9008121.1"/>
    </source>
</evidence>
<dbReference type="EMBL" id="CAXAMN010004180">
    <property type="protein sequence ID" value="CAK9008121.1"/>
    <property type="molecule type" value="Genomic_DNA"/>
</dbReference>
<accession>A0ABP0J199</accession>
<dbReference type="InterPro" id="IPR045088">
    <property type="entry name" value="ALAT1/2-like"/>
</dbReference>
<proteinExistence type="inferred from homology"/>
<dbReference type="Gene3D" id="1.10.287.1970">
    <property type="match status" value="1"/>
</dbReference>
<gene>
    <name evidence="8" type="ORF">CCMP2556_LOCUS9127</name>
</gene>
<comment type="cofactor">
    <cofactor evidence="1">
        <name>pyridoxal 5'-phosphate</name>
        <dbReference type="ChEBI" id="CHEBI:597326"/>
    </cofactor>
</comment>
<dbReference type="SUPFAM" id="SSF53383">
    <property type="entry name" value="PLP-dependent transferases"/>
    <property type="match status" value="1"/>
</dbReference>
<evidence type="ECO:0000256" key="2">
    <source>
        <dbReference type="ARBA" id="ARBA00011738"/>
    </source>
</evidence>
<comment type="similarity">
    <text evidence="6">Belongs to the class-I pyridoxal-phosphate-dependent aminotransferase family. Alanine aminotransferase subfamily.</text>
</comment>
<comment type="caution">
    <text evidence="8">The sequence shown here is derived from an EMBL/GenBank/DDBJ whole genome shotgun (WGS) entry which is preliminary data.</text>
</comment>
<dbReference type="InterPro" id="IPR015424">
    <property type="entry name" value="PyrdxlP-dep_Trfase"/>
</dbReference>
<dbReference type="PANTHER" id="PTHR11751">
    <property type="entry name" value="ALANINE AMINOTRANSFERASE"/>
    <property type="match status" value="1"/>
</dbReference>
<evidence type="ECO:0000313" key="9">
    <source>
        <dbReference type="Proteomes" id="UP001642484"/>
    </source>
</evidence>
<dbReference type="Gene3D" id="3.90.1150.10">
    <property type="entry name" value="Aspartate Aminotransferase, domain 1"/>
    <property type="match status" value="1"/>
</dbReference>
<keyword evidence="9" id="KW-1185">Reference proteome</keyword>
<evidence type="ECO:0000256" key="4">
    <source>
        <dbReference type="ARBA" id="ARBA00022679"/>
    </source>
</evidence>
<dbReference type="Gene3D" id="3.40.640.10">
    <property type="entry name" value="Type I PLP-dependent aspartate aminotransferase-like (Major domain)"/>
    <property type="match status" value="1"/>
</dbReference>
<keyword evidence="5" id="KW-0663">Pyridoxal phosphate</keyword>
<keyword evidence="3" id="KW-0032">Aminotransferase</keyword>
<dbReference type="PANTHER" id="PTHR11751:SF29">
    <property type="entry name" value="ALANINE TRANSAMINASE"/>
    <property type="match status" value="1"/>
</dbReference>
<sequence>MAQTWSCSHADWTLLKKESSLMPHKFTLQDMDNKIRTAQYAVRGAVPARAGELQAKLKAGEKLPFDRLVFCNIGNPHAVGQKPITFYRQVAAAVTDPSLLTAGIYPEDVKKRATEYLAATNNAGSGAYTDSSGLLLVRQQVAEFLLRRDGFPSEPKDIYLTTGASEGVKRAISALIKDERCGMLIPRPQYPLYSAALTMVGGRIVYYDMFEEKGWKTTYEELNQAANDAFTDGIKLRAMTVINPGNPVGAVLDREDVVMLINFATEQKLVILADEVYQENVYREGKQFHSFKKVLRELQKDDPVAYKQLRKNRRVDELRPAASSQDTQLISFHSTSKGIIGECGQRGGYMEYVGFSDQVLTQFTKMAATSLSSNTLGQIFVGLMVNPPKPGDPSHELFEKETSAIFQGLTRRALRMTEALNKVPGISSQPIDGAMYAFPSVQLPKKAIEEAKQKEQEPDGLWCLQLLEKTGIVTVPGSGFGQKEGSFHFRTTILPPDELLEEVITKLTTFQEDFMKTYGGGGY</sequence>
<evidence type="ECO:0000256" key="3">
    <source>
        <dbReference type="ARBA" id="ARBA00022576"/>
    </source>
</evidence>
<dbReference type="InterPro" id="IPR015421">
    <property type="entry name" value="PyrdxlP-dep_Trfase_major"/>
</dbReference>
<evidence type="ECO:0000259" key="7">
    <source>
        <dbReference type="Pfam" id="PF00155"/>
    </source>
</evidence>
<keyword evidence="4" id="KW-0808">Transferase</keyword>
<dbReference type="Pfam" id="PF00155">
    <property type="entry name" value="Aminotran_1_2"/>
    <property type="match status" value="1"/>
</dbReference>
<dbReference type="Proteomes" id="UP001642484">
    <property type="component" value="Unassembled WGS sequence"/>
</dbReference>